<evidence type="ECO:0008006" key="3">
    <source>
        <dbReference type="Google" id="ProtNLM"/>
    </source>
</evidence>
<keyword evidence="2" id="KW-1185">Reference proteome</keyword>
<dbReference type="InterPro" id="IPR011010">
    <property type="entry name" value="DNA_brk_join_enz"/>
</dbReference>
<dbReference type="Proteomes" id="UP001347796">
    <property type="component" value="Unassembled WGS sequence"/>
</dbReference>
<gene>
    <name evidence="1" type="ORF">SNE40_013694</name>
</gene>
<dbReference type="AlphaFoldDB" id="A0AAN8JCT5"/>
<dbReference type="GO" id="GO:0003677">
    <property type="term" value="F:DNA binding"/>
    <property type="evidence" value="ECO:0007669"/>
    <property type="project" value="InterPro"/>
</dbReference>
<proteinExistence type="predicted"/>
<dbReference type="SUPFAM" id="SSF56349">
    <property type="entry name" value="DNA breaking-rejoining enzymes"/>
    <property type="match status" value="1"/>
</dbReference>
<evidence type="ECO:0000313" key="1">
    <source>
        <dbReference type="EMBL" id="KAK6175177.1"/>
    </source>
</evidence>
<evidence type="ECO:0000313" key="2">
    <source>
        <dbReference type="Proteomes" id="UP001347796"/>
    </source>
</evidence>
<protein>
    <recommendedName>
        <fullName evidence="3">Tyr recombinase domain-containing protein</fullName>
    </recommendedName>
</protein>
<dbReference type="PANTHER" id="PTHR35617:SF3">
    <property type="entry name" value="CORE-BINDING (CB) DOMAIN-CONTAINING PROTEIN"/>
    <property type="match status" value="1"/>
</dbReference>
<dbReference type="EMBL" id="JAZGQO010000010">
    <property type="protein sequence ID" value="KAK6175177.1"/>
    <property type="molecule type" value="Genomic_DNA"/>
</dbReference>
<organism evidence="1 2">
    <name type="scientific">Patella caerulea</name>
    <name type="common">Rayed Mediterranean limpet</name>
    <dbReference type="NCBI Taxonomy" id="87958"/>
    <lineage>
        <taxon>Eukaryota</taxon>
        <taxon>Metazoa</taxon>
        <taxon>Spiralia</taxon>
        <taxon>Lophotrochozoa</taxon>
        <taxon>Mollusca</taxon>
        <taxon>Gastropoda</taxon>
        <taxon>Patellogastropoda</taxon>
        <taxon>Patelloidea</taxon>
        <taxon>Patellidae</taxon>
        <taxon>Patella</taxon>
    </lineage>
</organism>
<accession>A0AAN8JCT5</accession>
<sequence>MKGVFVHKPPKPRYLATWDVSILLHYLSSLYPLDTLSLRMLTIKAVSLLSLSTAQPLASFSLDSVKDSGTAMCLLASGVLKTSRPSQPLYTVNINNYKKLSICPCNTLRTHISATQSKRKSQNLFISFFHKKAVCAATIAGWIKEALISSGINTDIFKPHSVRGASSSAANLAGLSISEILKTTDLKSEKSFAAYYKRDILPSFSDIVLNKM</sequence>
<reference evidence="1 2" key="1">
    <citation type="submission" date="2024-01" db="EMBL/GenBank/DDBJ databases">
        <title>The genome of the rayed Mediterranean limpet Patella caerulea (Linnaeus, 1758).</title>
        <authorList>
            <person name="Anh-Thu Weber A."/>
            <person name="Halstead-Nussloch G."/>
        </authorList>
    </citation>
    <scope>NUCLEOTIDE SEQUENCE [LARGE SCALE GENOMIC DNA]</scope>
    <source>
        <strain evidence="1">AATW-2023a</strain>
        <tissue evidence="1">Whole specimen</tissue>
    </source>
</reference>
<dbReference type="PANTHER" id="PTHR35617">
    <property type="entry name" value="PHAGE_INTEGRASE DOMAIN-CONTAINING PROTEIN"/>
    <property type="match status" value="1"/>
</dbReference>
<name>A0AAN8JCT5_PATCE</name>
<comment type="caution">
    <text evidence="1">The sequence shown here is derived from an EMBL/GenBank/DDBJ whole genome shotgun (WGS) entry which is preliminary data.</text>
</comment>